<gene>
    <name evidence="4" type="ORF">D5R55_18535</name>
</gene>
<proteinExistence type="inferred from homology"/>
<accession>A0A3Q9FAM1</accession>
<comment type="similarity">
    <text evidence="1">Belongs to the thioesterase family.</text>
</comment>
<evidence type="ECO:0000259" key="3">
    <source>
        <dbReference type="Pfam" id="PF00975"/>
    </source>
</evidence>
<feature type="domain" description="Thioesterase" evidence="3">
    <location>
        <begin position="97"/>
        <end position="322"/>
    </location>
</feature>
<organism evidence="4 5">
    <name type="scientific">Burkholderia cenocepacia</name>
    <dbReference type="NCBI Taxonomy" id="95486"/>
    <lineage>
        <taxon>Bacteria</taxon>
        <taxon>Pseudomonadati</taxon>
        <taxon>Pseudomonadota</taxon>
        <taxon>Betaproteobacteria</taxon>
        <taxon>Burkholderiales</taxon>
        <taxon>Burkholderiaceae</taxon>
        <taxon>Burkholderia</taxon>
        <taxon>Burkholderia cepacia complex</taxon>
    </lineage>
</organism>
<dbReference type="PANTHER" id="PTHR11487:SF0">
    <property type="entry name" value="S-ACYL FATTY ACID SYNTHASE THIOESTERASE, MEDIUM CHAIN"/>
    <property type="match status" value="1"/>
</dbReference>
<dbReference type="InterPro" id="IPR012223">
    <property type="entry name" value="TEII"/>
</dbReference>
<dbReference type="Proteomes" id="UP000277191">
    <property type="component" value="Chromosome 2"/>
</dbReference>
<evidence type="ECO:0000313" key="4">
    <source>
        <dbReference type="EMBL" id="AZQ52998.1"/>
    </source>
</evidence>
<dbReference type="SUPFAM" id="SSF53474">
    <property type="entry name" value="alpha/beta-Hydrolases"/>
    <property type="match status" value="1"/>
</dbReference>
<dbReference type="PANTHER" id="PTHR11487">
    <property type="entry name" value="THIOESTERASE"/>
    <property type="match status" value="1"/>
</dbReference>
<evidence type="ECO:0000313" key="5">
    <source>
        <dbReference type="Proteomes" id="UP000277191"/>
    </source>
</evidence>
<feature type="compositionally biased region" description="Basic and acidic residues" evidence="2">
    <location>
        <begin position="60"/>
        <end position="69"/>
    </location>
</feature>
<protein>
    <submittedName>
        <fullName evidence="4">Thioesterase</fullName>
    </submittedName>
</protein>
<feature type="region of interest" description="Disordered" evidence="2">
    <location>
        <begin position="49"/>
        <end position="71"/>
    </location>
</feature>
<evidence type="ECO:0000256" key="2">
    <source>
        <dbReference type="SAM" id="MobiDB-lite"/>
    </source>
</evidence>
<dbReference type="InterPro" id="IPR029058">
    <property type="entry name" value="AB_hydrolase_fold"/>
</dbReference>
<dbReference type="InterPro" id="IPR001031">
    <property type="entry name" value="Thioesterase"/>
</dbReference>
<feature type="region of interest" description="Disordered" evidence="2">
    <location>
        <begin position="1"/>
        <end position="25"/>
    </location>
</feature>
<dbReference type="AlphaFoldDB" id="A0A3Q9FAM1"/>
<dbReference type="GO" id="GO:0008610">
    <property type="term" value="P:lipid biosynthetic process"/>
    <property type="evidence" value="ECO:0007669"/>
    <property type="project" value="TreeGrafter"/>
</dbReference>
<dbReference type="EMBL" id="CP034546">
    <property type="protein sequence ID" value="AZQ52998.1"/>
    <property type="molecule type" value="Genomic_DNA"/>
</dbReference>
<reference evidence="4 5" key="1">
    <citation type="submission" date="2018-12" db="EMBL/GenBank/DDBJ databases">
        <title>Cadmium resistance mechanism in endophytic bacteria Burkholderia cenocepacia YG-3.</title>
        <authorList>
            <person name="Zhang X."/>
            <person name="Wang X."/>
            <person name="Zhu Y."/>
        </authorList>
    </citation>
    <scope>NUCLEOTIDE SEQUENCE [LARGE SCALE GENOMIC DNA]</scope>
    <source>
        <strain evidence="4 5">YG-3</strain>
    </source>
</reference>
<dbReference type="Pfam" id="PF00975">
    <property type="entry name" value="Thioesterase"/>
    <property type="match status" value="1"/>
</dbReference>
<sequence>MQGKTCSLGQHPGVNPAPGSHVASRIREQSRPGGIVNLYRRTAPVAGPCDYAAPSSARRPKSDRGRDTSRLPFPIGMPVKITPWFILHRPQPAATHRLFCFPYAGAGSLLYRRWALDLPDWIEVVAVELPGRQTRFSEAPLTSLEAMTDALATAANGLLDKPFGTFGYSFGSVVGIEWLRELDRRRLRGPIHAFCAAHRAPHVAPRPLSIHRLPEPDLIDWLKTMGGTPDALLSEPDWLRHFLRALRADLALAEGYCTDTPFALRCGLTVFGGRHDPHVDIDALHEWRRYSDGPFSLHRFDGDHFFLHARERELQDHVVATLAAHA</sequence>
<dbReference type="RefSeq" id="WP_126364587.1">
    <property type="nucleotide sequence ID" value="NZ_CP034546.1"/>
</dbReference>
<name>A0A3Q9FAM1_9BURK</name>
<evidence type="ECO:0000256" key="1">
    <source>
        <dbReference type="ARBA" id="ARBA00007169"/>
    </source>
</evidence>
<dbReference type="Gene3D" id="3.40.50.1820">
    <property type="entry name" value="alpha/beta hydrolase"/>
    <property type="match status" value="1"/>
</dbReference>